<proteinExistence type="predicted"/>
<sequence>MREEPEDQRRGRKGERRKRREVEEWKRRDRRIWKRRRACRASPEGRRRRFRRGCCGKDGHCTAFLRPVRPPLPLLRLFPLSLPSSFYSFSERKKERRERVKDRGRKRNDSNGSERVRRLFRAWRGDEIVERGRVLREKGEVAF</sequence>
<dbReference type="AlphaFoldDB" id="A0ABD0VHQ5"/>
<evidence type="ECO:0000256" key="1">
    <source>
        <dbReference type="SAM" id="MobiDB-lite"/>
    </source>
</evidence>
<organism evidence="2 3">
    <name type="scientific">Dendrobium thyrsiflorum</name>
    <name type="common">Pinecone-like raceme dendrobium</name>
    <name type="synonym">Orchid</name>
    <dbReference type="NCBI Taxonomy" id="117978"/>
    <lineage>
        <taxon>Eukaryota</taxon>
        <taxon>Viridiplantae</taxon>
        <taxon>Streptophyta</taxon>
        <taxon>Embryophyta</taxon>
        <taxon>Tracheophyta</taxon>
        <taxon>Spermatophyta</taxon>
        <taxon>Magnoliopsida</taxon>
        <taxon>Liliopsida</taxon>
        <taxon>Asparagales</taxon>
        <taxon>Orchidaceae</taxon>
        <taxon>Epidendroideae</taxon>
        <taxon>Malaxideae</taxon>
        <taxon>Dendrobiinae</taxon>
        <taxon>Dendrobium</taxon>
    </lineage>
</organism>
<keyword evidence="3" id="KW-1185">Reference proteome</keyword>
<evidence type="ECO:0000313" key="2">
    <source>
        <dbReference type="EMBL" id="KAL0924510.1"/>
    </source>
</evidence>
<gene>
    <name evidence="2" type="ORF">M5K25_005343</name>
</gene>
<accession>A0ABD0VHQ5</accession>
<evidence type="ECO:0000313" key="3">
    <source>
        <dbReference type="Proteomes" id="UP001552299"/>
    </source>
</evidence>
<feature type="compositionally biased region" description="Basic residues" evidence="1">
    <location>
        <begin position="10"/>
        <end position="19"/>
    </location>
</feature>
<dbReference type="Proteomes" id="UP001552299">
    <property type="component" value="Unassembled WGS sequence"/>
</dbReference>
<reference evidence="2 3" key="1">
    <citation type="journal article" date="2024" name="Plant Biotechnol. J.">
        <title>Dendrobium thyrsiflorum genome and its molecular insights into genes involved in important horticultural traits.</title>
        <authorList>
            <person name="Chen B."/>
            <person name="Wang J.Y."/>
            <person name="Zheng P.J."/>
            <person name="Li K.L."/>
            <person name="Liang Y.M."/>
            <person name="Chen X.F."/>
            <person name="Zhang C."/>
            <person name="Zhao X."/>
            <person name="He X."/>
            <person name="Zhang G.Q."/>
            <person name="Liu Z.J."/>
            <person name="Xu Q."/>
        </authorList>
    </citation>
    <scope>NUCLEOTIDE SEQUENCE [LARGE SCALE GENOMIC DNA]</scope>
    <source>
        <strain evidence="2">GZMU011</strain>
    </source>
</reference>
<dbReference type="EMBL" id="JANQDX010000005">
    <property type="protein sequence ID" value="KAL0924510.1"/>
    <property type="molecule type" value="Genomic_DNA"/>
</dbReference>
<name>A0ABD0VHQ5_DENTH</name>
<feature type="region of interest" description="Disordered" evidence="1">
    <location>
        <begin position="92"/>
        <end position="112"/>
    </location>
</feature>
<protein>
    <submittedName>
        <fullName evidence="2">Uncharacterized protein</fullName>
    </submittedName>
</protein>
<feature type="region of interest" description="Disordered" evidence="1">
    <location>
        <begin position="1"/>
        <end position="22"/>
    </location>
</feature>
<comment type="caution">
    <text evidence="2">The sequence shown here is derived from an EMBL/GenBank/DDBJ whole genome shotgun (WGS) entry which is preliminary data.</text>
</comment>